<protein>
    <submittedName>
        <fullName evidence="2">Uncharacterized protein</fullName>
    </submittedName>
</protein>
<evidence type="ECO:0000313" key="2">
    <source>
        <dbReference type="EMBL" id="AKQ08455.1"/>
    </source>
</evidence>
<dbReference type="EMBL" id="KT070867">
    <property type="protein sequence ID" value="AKQ08455.1"/>
    <property type="molecule type" value="Genomic_DNA"/>
</dbReference>
<accession>A0A218KC19</accession>
<feature type="transmembrane region" description="Helical" evidence="1">
    <location>
        <begin position="64"/>
        <end position="85"/>
    </location>
</feature>
<evidence type="ECO:0000256" key="1">
    <source>
        <dbReference type="SAM" id="Phobius"/>
    </source>
</evidence>
<keyword evidence="1" id="KW-0472">Membrane</keyword>
<dbReference type="Proteomes" id="UP000223102">
    <property type="component" value="Segment"/>
</dbReference>
<sequence>MRFLHKLNNKSKKLAKKFFIETKFGIWLMASMAMLNAVEGIIHLVVALIGGYGAVDINVYDFRVWMPIIENFILGIFSILTGWALGIKHDHHNH</sequence>
<keyword evidence="3" id="KW-1185">Reference proteome</keyword>
<gene>
    <name evidence="2" type="ORF">PBC2_140</name>
</gene>
<reference evidence="2 3" key="1">
    <citation type="submission" date="2015-06" db="EMBL/GenBank/DDBJ databases">
        <title>Complete genome sequence of Bacillus cereus phage PBC2.</title>
        <authorList>
            <person name="Kong M."/>
            <person name="Ryu S."/>
        </authorList>
    </citation>
    <scope>NUCLEOTIDE SEQUENCE [LARGE SCALE GENOMIC DNA]</scope>
</reference>
<organism evidence="2 3">
    <name type="scientific">Bacillus phage PBC2</name>
    <dbReference type="NCBI Taxonomy" id="1675029"/>
    <lineage>
        <taxon>Viruses</taxon>
        <taxon>Duplodnaviria</taxon>
        <taxon>Heunggongvirae</taxon>
        <taxon>Uroviricota</taxon>
        <taxon>Caudoviricetes</taxon>
        <taxon>Andregratiavirinae</taxon>
        <taxon>Haetaevirus</taxon>
        <taxon>Haetaevirus PBC2</taxon>
    </lineage>
</organism>
<name>A0A218KC19_9CAUD</name>
<proteinExistence type="predicted"/>
<keyword evidence="1" id="KW-0812">Transmembrane</keyword>
<evidence type="ECO:0000313" key="3">
    <source>
        <dbReference type="Proteomes" id="UP000223102"/>
    </source>
</evidence>
<keyword evidence="1" id="KW-1133">Transmembrane helix</keyword>
<feature type="transmembrane region" description="Helical" evidence="1">
    <location>
        <begin position="26"/>
        <end position="52"/>
    </location>
</feature>